<dbReference type="InterPro" id="IPR001579">
    <property type="entry name" value="Glyco_hydro_18_chit_AS"/>
</dbReference>
<comment type="catalytic activity">
    <reaction evidence="1">
        <text>Random endo-hydrolysis of N-acetyl-beta-D-glucosaminide (1-&gt;4)-beta-linkages in chitin and chitodextrins.</text>
        <dbReference type="EC" id="3.2.1.14"/>
    </reaction>
</comment>
<accession>A0A316Z550</accession>
<evidence type="ECO:0000259" key="11">
    <source>
        <dbReference type="PROSITE" id="PS51910"/>
    </source>
</evidence>
<evidence type="ECO:0000256" key="2">
    <source>
        <dbReference type="ARBA" id="ARBA00022801"/>
    </source>
</evidence>
<dbReference type="Pfam" id="PF00704">
    <property type="entry name" value="Glyco_hydro_18"/>
    <property type="match status" value="1"/>
</dbReference>
<evidence type="ECO:0000256" key="9">
    <source>
        <dbReference type="SAM" id="MobiDB-lite"/>
    </source>
</evidence>
<dbReference type="SUPFAM" id="SSF51445">
    <property type="entry name" value="(Trans)glycosidases"/>
    <property type="match status" value="1"/>
</dbReference>
<dbReference type="InterPro" id="IPR017853">
    <property type="entry name" value="GH"/>
</dbReference>
<sequence>MRLPFVVLALAAALASSTGAVPLSDELAGGAAGAAAALARAPAPLRPSHAARHVASSPTSAPLAGAAAAAPASLGARLLSLLGNERRAAVAGVRRSASPKKHKRGTHAKRCAASSSTASTKSASSTSSAAMTTSTALPPTQNAATRKLVAGGYWADWTAGTLPPESIDFSKFDFINYAFGTPNSDATITFSSGTYSESLLKRLVTAAHNANSKVVLSLGGWGNSGGFSGAVVSDTQRAKFIRNLVAMQAKFALDGFDFDWEYPNNVQGATNRPEDTRNLQTFLVDLRAAVPKGTILSAAVPHQPWLSSAGAPVGSVARAATALDYIVIMNYDVWGASSKPGPNAPLGNLCGNSTQPAASAAAGVKQWAAAGMPRSKMLLGIPAYGYINTSTRRKLVQRDEELAAPNLFFVRDEEERNPMKRAAPVTNLEGNTNDGQVNFSGLLRQGVLTAKSDGSFVAGSGWTKYWDDCSDTPFLSDGNKVITYDDTFSLYDKGAFAQQAGIAGVNMWSIDGDTKSWSLINSARKGMGLK</sequence>
<feature type="chain" id="PRO_5016418021" evidence="10">
    <location>
        <begin position="20"/>
        <end position="530"/>
    </location>
</feature>
<dbReference type="GO" id="GO:0008843">
    <property type="term" value="F:endochitinase activity"/>
    <property type="evidence" value="ECO:0007669"/>
    <property type="project" value="UniProtKB-EC"/>
</dbReference>
<dbReference type="AlphaFoldDB" id="A0A316Z550"/>
<dbReference type="InterPro" id="IPR001223">
    <property type="entry name" value="Glyco_hydro18_cat"/>
</dbReference>
<keyword evidence="2 7" id="KW-0378">Hydrolase</keyword>
<feature type="compositionally biased region" description="Low complexity" evidence="9">
    <location>
        <begin position="112"/>
        <end position="136"/>
    </location>
</feature>
<keyword evidence="10" id="KW-0732">Signal</keyword>
<evidence type="ECO:0000256" key="1">
    <source>
        <dbReference type="ARBA" id="ARBA00000822"/>
    </source>
</evidence>
<evidence type="ECO:0000256" key="4">
    <source>
        <dbReference type="ARBA" id="ARBA00023277"/>
    </source>
</evidence>
<feature type="region of interest" description="Disordered" evidence="9">
    <location>
        <begin position="90"/>
        <end position="138"/>
    </location>
</feature>
<keyword evidence="13" id="KW-1185">Reference proteome</keyword>
<evidence type="ECO:0000256" key="10">
    <source>
        <dbReference type="SAM" id="SignalP"/>
    </source>
</evidence>
<dbReference type="InterPro" id="IPR050314">
    <property type="entry name" value="Glycosyl_Hydrlase_18"/>
</dbReference>
<dbReference type="GO" id="GO:0006032">
    <property type="term" value="P:chitin catabolic process"/>
    <property type="evidence" value="ECO:0007669"/>
    <property type="project" value="UniProtKB-KW"/>
</dbReference>
<keyword evidence="4" id="KW-0119">Carbohydrate metabolism</keyword>
<dbReference type="GeneID" id="37268172"/>
<keyword evidence="3" id="KW-0146">Chitin degradation</keyword>
<dbReference type="STRING" id="58919.A0A316Z550"/>
<dbReference type="GO" id="GO:0005576">
    <property type="term" value="C:extracellular region"/>
    <property type="evidence" value="ECO:0007669"/>
    <property type="project" value="TreeGrafter"/>
</dbReference>
<dbReference type="PANTHER" id="PTHR11177">
    <property type="entry name" value="CHITINASE"/>
    <property type="match status" value="1"/>
</dbReference>
<dbReference type="Gene3D" id="3.20.20.80">
    <property type="entry name" value="Glycosidases"/>
    <property type="match status" value="2"/>
</dbReference>
<reference evidence="12 13" key="1">
    <citation type="journal article" date="2018" name="Mol. Biol. Evol.">
        <title>Broad Genomic Sampling Reveals a Smut Pathogenic Ancestry of the Fungal Clade Ustilaginomycotina.</title>
        <authorList>
            <person name="Kijpornyongpan T."/>
            <person name="Mondo S.J."/>
            <person name="Barry K."/>
            <person name="Sandor L."/>
            <person name="Lee J."/>
            <person name="Lipzen A."/>
            <person name="Pangilinan J."/>
            <person name="LaButti K."/>
            <person name="Hainaut M."/>
            <person name="Henrissat B."/>
            <person name="Grigoriev I.V."/>
            <person name="Spatafora J.W."/>
            <person name="Aime M.C."/>
        </authorList>
    </citation>
    <scope>NUCLEOTIDE SEQUENCE [LARGE SCALE GENOMIC DNA]</scope>
    <source>
        <strain evidence="12 13">MCA 4186</strain>
    </source>
</reference>
<dbReference type="PROSITE" id="PS01095">
    <property type="entry name" value="GH18_1"/>
    <property type="match status" value="1"/>
</dbReference>
<dbReference type="InterPro" id="IPR029070">
    <property type="entry name" value="Chitinase_insertion_sf"/>
</dbReference>
<evidence type="ECO:0000256" key="3">
    <source>
        <dbReference type="ARBA" id="ARBA00023024"/>
    </source>
</evidence>
<name>A0A316Z550_9BASI</name>
<keyword evidence="5 7" id="KW-0326">Glycosidase</keyword>
<evidence type="ECO:0000256" key="6">
    <source>
        <dbReference type="ARBA" id="ARBA00023326"/>
    </source>
</evidence>
<dbReference type="GO" id="GO:0008061">
    <property type="term" value="F:chitin binding"/>
    <property type="evidence" value="ECO:0007669"/>
    <property type="project" value="InterPro"/>
</dbReference>
<dbReference type="SMART" id="SM00636">
    <property type="entry name" value="Glyco_18"/>
    <property type="match status" value="1"/>
</dbReference>
<organism evidence="12 13">
    <name type="scientific">Tilletiopsis washingtonensis</name>
    <dbReference type="NCBI Taxonomy" id="58919"/>
    <lineage>
        <taxon>Eukaryota</taxon>
        <taxon>Fungi</taxon>
        <taxon>Dikarya</taxon>
        <taxon>Basidiomycota</taxon>
        <taxon>Ustilaginomycotina</taxon>
        <taxon>Exobasidiomycetes</taxon>
        <taxon>Entylomatales</taxon>
        <taxon>Entylomatales incertae sedis</taxon>
        <taxon>Tilletiopsis</taxon>
    </lineage>
</organism>
<protein>
    <submittedName>
        <fullName evidence="12">Glycoside hydrolase</fullName>
    </submittedName>
</protein>
<dbReference type="PANTHER" id="PTHR11177:SF317">
    <property type="entry name" value="CHITINASE 12-RELATED"/>
    <property type="match status" value="1"/>
</dbReference>
<gene>
    <name evidence="12" type="ORF">FA09DRAFT_310332</name>
</gene>
<dbReference type="InterPro" id="IPR011583">
    <property type="entry name" value="Chitinase_II/V-like_cat"/>
</dbReference>
<keyword evidence="6" id="KW-0624">Polysaccharide degradation</keyword>
<evidence type="ECO:0000256" key="7">
    <source>
        <dbReference type="RuleBase" id="RU000489"/>
    </source>
</evidence>
<comment type="similarity">
    <text evidence="8">Belongs to the glycosyl hydrolase 18 family.</text>
</comment>
<feature type="compositionally biased region" description="Basic residues" evidence="9">
    <location>
        <begin position="97"/>
        <end position="110"/>
    </location>
</feature>
<dbReference type="PROSITE" id="PS51910">
    <property type="entry name" value="GH18_2"/>
    <property type="match status" value="1"/>
</dbReference>
<dbReference type="EMBL" id="KZ819298">
    <property type="protein sequence ID" value="PWN96671.1"/>
    <property type="molecule type" value="Genomic_DNA"/>
</dbReference>
<evidence type="ECO:0000256" key="8">
    <source>
        <dbReference type="RuleBase" id="RU004453"/>
    </source>
</evidence>
<dbReference type="Proteomes" id="UP000245946">
    <property type="component" value="Unassembled WGS sequence"/>
</dbReference>
<evidence type="ECO:0000313" key="12">
    <source>
        <dbReference type="EMBL" id="PWN96671.1"/>
    </source>
</evidence>
<dbReference type="Gene3D" id="3.10.50.10">
    <property type="match status" value="1"/>
</dbReference>
<dbReference type="GO" id="GO:0000272">
    <property type="term" value="P:polysaccharide catabolic process"/>
    <property type="evidence" value="ECO:0007669"/>
    <property type="project" value="UniProtKB-KW"/>
</dbReference>
<dbReference type="RefSeq" id="XP_025596950.1">
    <property type="nucleotide sequence ID" value="XM_025740626.1"/>
</dbReference>
<feature type="domain" description="GH18" evidence="11">
    <location>
        <begin position="148"/>
        <end position="530"/>
    </location>
</feature>
<evidence type="ECO:0000313" key="13">
    <source>
        <dbReference type="Proteomes" id="UP000245946"/>
    </source>
</evidence>
<proteinExistence type="inferred from homology"/>
<evidence type="ECO:0000256" key="5">
    <source>
        <dbReference type="ARBA" id="ARBA00023295"/>
    </source>
</evidence>
<dbReference type="OrthoDB" id="73875at2759"/>
<feature type="signal peptide" evidence="10">
    <location>
        <begin position="1"/>
        <end position="19"/>
    </location>
</feature>